<dbReference type="AlphaFoldDB" id="A0A538UBJ2"/>
<dbReference type="EMBL" id="VBPB01000082">
    <property type="protein sequence ID" value="TMQ73079.1"/>
    <property type="molecule type" value="Genomic_DNA"/>
</dbReference>
<keyword evidence="1" id="KW-1133">Transmembrane helix</keyword>
<name>A0A538UBJ2_UNCEI</name>
<proteinExistence type="predicted"/>
<keyword evidence="1" id="KW-0812">Transmembrane</keyword>
<keyword evidence="1" id="KW-0472">Membrane</keyword>
<feature type="transmembrane region" description="Helical" evidence="1">
    <location>
        <begin position="41"/>
        <end position="60"/>
    </location>
</feature>
<protein>
    <submittedName>
        <fullName evidence="2">Uncharacterized protein</fullName>
    </submittedName>
</protein>
<feature type="transmembrane region" description="Helical" evidence="1">
    <location>
        <begin position="99"/>
        <end position="117"/>
    </location>
</feature>
<gene>
    <name evidence="2" type="ORF">E6K81_05720</name>
</gene>
<organism evidence="2 3">
    <name type="scientific">Eiseniibacteriota bacterium</name>
    <dbReference type="NCBI Taxonomy" id="2212470"/>
    <lineage>
        <taxon>Bacteria</taxon>
        <taxon>Candidatus Eiseniibacteriota</taxon>
    </lineage>
</organism>
<sequence length="129" mass="13226">MKPSVLFSAYAAAALIICANFLAIPGFWITLYGARADAQAVFLYRLIAALFGGIAALSWAARGEASSSGREAIARGLVVVNGLAAVVGVVGAVSGVYNQFAWGAAGMFALFTLGFALRSPEPRPAVESA</sequence>
<evidence type="ECO:0000313" key="3">
    <source>
        <dbReference type="Proteomes" id="UP000319771"/>
    </source>
</evidence>
<feature type="transmembrane region" description="Helical" evidence="1">
    <location>
        <begin position="72"/>
        <end position="93"/>
    </location>
</feature>
<reference evidence="2 3" key="1">
    <citation type="journal article" date="2019" name="Nat. Microbiol.">
        <title>Mediterranean grassland soil C-N compound turnover is dependent on rainfall and depth, and is mediated by genomically divergent microorganisms.</title>
        <authorList>
            <person name="Diamond S."/>
            <person name="Andeer P.F."/>
            <person name="Li Z."/>
            <person name="Crits-Christoph A."/>
            <person name="Burstein D."/>
            <person name="Anantharaman K."/>
            <person name="Lane K.R."/>
            <person name="Thomas B.C."/>
            <person name="Pan C."/>
            <person name="Northen T.R."/>
            <person name="Banfield J.F."/>
        </authorList>
    </citation>
    <scope>NUCLEOTIDE SEQUENCE [LARGE SCALE GENOMIC DNA]</scope>
    <source>
        <strain evidence="2">WS_11</strain>
    </source>
</reference>
<accession>A0A538UBJ2</accession>
<dbReference type="Proteomes" id="UP000319771">
    <property type="component" value="Unassembled WGS sequence"/>
</dbReference>
<evidence type="ECO:0000256" key="1">
    <source>
        <dbReference type="SAM" id="Phobius"/>
    </source>
</evidence>
<evidence type="ECO:0000313" key="2">
    <source>
        <dbReference type="EMBL" id="TMQ73079.1"/>
    </source>
</evidence>
<feature type="transmembrane region" description="Helical" evidence="1">
    <location>
        <begin position="7"/>
        <end position="29"/>
    </location>
</feature>
<comment type="caution">
    <text evidence="2">The sequence shown here is derived from an EMBL/GenBank/DDBJ whole genome shotgun (WGS) entry which is preliminary data.</text>
</comment>